<comment type="caution">
    <text evidence="1">The sequence shown here is derived from an EMBL/GenBank/DDBJ whole genome shotgun (WGS) entry which is preliminary data.</text>
</comment>
<dbReference type="EMBL" id="PQGA01000007">
    <property type="protein sequence ID" value="POR51054.1"/>
    <property type="molecule type" value="Genomic_DNA"/>
</dbReference>
<evidence type="ECO:0000313" key="2">
    <source>
        <dbReference type="Proteomes" id="UP000237381"/>
    </source>
</evidence>
<gene>
    <name evidence="1" type="ORF">B0G62_10780</name>
</gene>
<name>A0A2S4M8M7_9BURK</name>
<dbReference type="RefSeq" id="WP_103705039.1">
    <property type="nucleotide sequence ID" value="NZ_PQGA01000007.1"/>
</dbReference>
<keyword evidence="2" id="KW-1185">Reference proteome</keyword>
<sequence length="184" mass="19515">MVDEARHDGGGGASDRWFSTRVGGVQIGAYVSEYDAPKAGMTIFWAAKLALPEFIQVVSEAERTLGASAPDRVLIAYGETKETHRTASLATRLAVFAARPEFEAFRAEFVVPSGTIVAWANTSDINAAPKSPNIGISIPPSMWPDFRPVVVHGIILTTPLVGVTSPAMVMGALDEMFADGATAH</sequence>
<accession>A0A2S4M8M7</accession>
<reference evidence="1 2" key="1">
    <citation type="submission" date="2018-01" db="EMBL/GenBank/DDBJ databases">
        <title>Genomic Encyclopedia of Type Strains, Phase III (KMG-III): the genomes of soil and plant-associated and newly described type strains.</title>
        <authorList>
            <person name="Whitman W."/>
        </authorList>
    </citation>
    <scope>NUCLEOTIDE SEQUENCE [LARGE SCALE GENOMIC DNA]</scope>
    <source>
        <strain evidence="1 2">JCM 18070</strain>
    </source>
</reference>
<dbReference type="Proteomes" id="UP000237381">
    <property type="component" value="Unassembled WGS sequence"/>
</dbReference>
<protein>
    <submittedName>
        <fullName evidence="1">Uncharacterized protein</fullName>
    </submittedName>
</protein>
<organism evidence="1 2">
    <name type="scientific">Paraburkholderia eburnea</name>
    <dbReference type="NCBI Taxonomy" id="1189126"/>
    <lineage>
        <taxon>Bacteria</taxon>
        <taxon>Pseudomonadati</taxon>
        <taxon>Pseudomonadota</taxon>
        <taxon>Betaproteobacteria</taxon>
        <taxon>Burkholderiales</taxon>
        <taxon>Burkholderiaceae</taxon>
        <taxon>Paraburkholderia</taxon>
    </lineage>
</organism>
<evidence type="ECO:0000313" key="1">
    <source>
        <dbReference type="EMBL" id="POR51054.1"/>
    </source>
</evidence>
<proteinExistence type="predicted"/>
<dbReference type="AlphaFoldDB" id="A0A2S4M8M7"/>